<dbReference type="CDD" id="cd06173">
    <property type="entry name" value="MFS_MefA_like"/>
    <property type="match status" value="1"/>
</dbReference>
<evidence type="ECO:0000313" key="8">
    <source>
        <dbReference type="Proteomes" id="UP000662857"/>
    </source>
</evidence>
<dbReference type="KEGG" id="nhy:JQS43_01490"/>
<dbReference type="GO" id="GO:0005886">
    <property type="term" value="C:plasma membrane"/>
    <property type="evidence" value="ECO:0007669"/>
    <property type="project" value="UniProtKB-SubCell"/>
</dbReference>
<evidence type="ECO:0000256" key="4">
    <source>
        <dbReference type="ARBA" id="ARBA00022989"/>
    </source>
</evidence>
<dbReference type="Gene3D" id="1.20.1250.20">
    <property type="entry name" value="MFS general substrate transporter like domains"/>
    <property type="match status" value="1"/>
</dbReference>
<dbReference type="InterPro" id="IPR036259">
    <property type="entry name" value="MFS_trans_sf"/>
</dbReference>
<dbReference type="PANTHER" id="PTHR23513">
    <property type="entry name" value="INTEGRAL MEMBRANE EFFLUX PROTEIN-RELATED"/>
    <property type="match status" value="1"/>
</dbReference>
<dbReference type="EMBL" id="CP070499">
    <property type="protein sequence ID" value="QSB17052.1"/>
    <property type="molecule type" value="Genomic_DNA"/>
</dbReference>
<reference evidence="7" key="1">
    <citation type="submission" date="2021-02" db="EMBL/GenBank/DDBJ databases">
        <title>Natrosporangium hydrolyticum gen. nov., sp. nov, a haloalkaliphilic actinobacterium from a soda solonchak soil.</title>
        <authorList>
            <person name="Sorokin D.Y."/>
            <person name="Khijniak T.V."/>
            <person name="Zakharycheva A.P."/>
            <person name="Boueva O.V."/>
            <person name="Ariskina E.V."/>
            <person name="Hahnke R.L."/>
            <person name="Bunk B."/>
            <person name="Sproer C."/>
            <person name="Schumann P."/>
            <person name="Evtushenko L.I."/>
            <person name="Kublanov I.V."/>
        </authorList>
    </citation>
    <scope>NUCLEOTIDE SEQUENCE</scope>
    <source>
        <strain evidence="7">DSM 106523</strain>
    </source>
</reference>
<sequence>MWNRCPVPLRSRLGLLAQHDFRQLFASTTVSQIGLQITQLAMSLVAIDQLGAGEFEAGLLITVQFSAFLLMGLPAGALVDRLRRRSVLIASDLGRAVLLVSVPVAWWAELLTIWHLYLVAFGYGAMTVFFDAAYQSYLPHLVGRRGLVEGNAKLEAVRAVSQTAGPGLAGQLVRLLGAPVALFVDALTMAASVLFYARIRSREQRPARQPGARLRREIAEGLRFVFGQPLLRAIVMCTGTFNLFFALYTAMLIFFLRRDLEIGPGAIGLVLSIFSLGGLLGAVFARRFASWVGQGRAIWMSTAFGTPFLLLMPFAEVGWRLWLAAAASAVAAAGGVIYKVTQVSFRQALTPDHLLGRMNATVRFLVWGAMPVGGLLGAVLGDRFGARVAVGVAVVGMCSAFLPVFLSGLRSMRTLPVEPVGVDRPSPDPDVRVG</sequence>
<protein>
    <submittedName>
        <fullName evidence="7">MFS transporter</fullName>
    </submittedName>
</protein>
<evidence type="ECO:0000256" key="6">
    <source>
        <dbReference type="SAM" id="Phobius"/>
    </source>
</evidence>
<dbReference type="Proteomes" id="UP000662857">
    <property type="component" value="Chromosome"/>
</dbReference>
<keyword evidence="2" id="KW-1003">Cell membrane</keyword>
<evidence type="ECO:0000256" key="1">
    <source>
        <dbReference type="ARBA" id="ARBA00004651"/>
    </source>
</evidence>
<feature type="transmembrane region" description="Helical" evidence="6">
    <location>
        <begin position="386"/>
        <end position="406"/>
    </location>
</feature>
<evidence type="ECO:0000256" key="2">
    <source>
        <dbReference type="ARBA" id="ARBA00022475"/>
    </source>
</evidence>
<keyword evidence="4 6" id="KW-1133">Transmembrane helix</keyword>
<evidence type="ECO:0000313" key="7">
    <source>
        <dbReference type="EMBL" id="QSB17052.1"/>
    </source>
</evidence>
<dbReference type="AlphaFoldDB" id="A0A895YM53"/>
<feature type="transmembrane region" description="Helical" evidence="6">
    <location>
        <begin position="297"/>
        <end position="315"/>
    </location>
</feature>
<feature type="transmembrane region" description="Helical" evidence="6">
    <location>
        <begin position="233"/>
        <end position="256"/>
    </location>
</feature>
<feature type="transmembrane region" description="Helical" evidence="6">
    <location>
        <begin position="362"/>
        <end position="380"/>
    </location>
</feature>
<evidence type="ECO:0000256" key="3">
    <source>
        <dbReference type="ARBA" id="ARBA00022692"/>
    </source>
</evidence>
<dbReference type="Pfam" id="PF07690">
    <property type="entry name" value="MFS_1"/>
    <property type="match status" value="1"/>
</dbReference>
<dbReference type="PANTHER" id="PTHR23513:SF6">
    <property type="entry name" value="MAJOR FACILITATOR SUPERFAMILY ASSOCIATED DOMAIN-CONTAINING PROTEIN"/>
    <property type="match status" value="1"/>
</dbReference>
<feature type="transmembrane region" description="Helical" evidence="6">
    <location>
        <begin position="179"/>
        <end position="199"/>
    </location>
</feature>
<proteinExistence type="predicted"/>
<keyword evidence="8" id="KW-1185">Reference proteome</keyword>
<accession>A0A895YM53</accession>
<gene>
    <name evidence="7" type="ORF">JQS43_01490</name>
</gene>
<comment type="subcellular location">
    <subcellularLocation>
        <location evidence="1">Cell membrane</location>
        <topology evidence="1">Multi-pass membrane protein</topology>
    </subcellularLocation>
</comment>
<keyword evidence="5 6" id="KW-0472">Membrane</keyword>
<dbReference type="SUPFAM" id="SSF103473">
    <property type="entry name" value="MFS general substrate transporter"/>
    <property type="match status" value="1"/>
</dbReference>
<keyword evidence="3 6" id="KW-0812">Transmembrane</keyword>
<dbReference type="GO" id="GO:0022857">
    <property type="term" value="F:transmembrane transporter activity"/>
    <property type="evidence" value="ECO:0007669"/>
    <property type="project" value="InterPro"/>
</dbReference>
<organism evidence="7 8">
    <name type="scientific">Natronosporangium hydrolyticum</name>
    <dbReference type="NCBI Taxonomy" id="2811111"/>
    <lineage>
        <taxon>Bacteria</taxon>
        <taxon>Bacillati</taxon>
        <taxon>Actinomycetota</taxon>
        <taxon>Actinomycetes</taxon>
        <taxon>Micromonosporales</taxon>
        <taxon>Micromonosporaceae</taxon>
        <taxon>Natronosporangium</taxon>
    </lineage>
</organism>
<name>A0A895YM53_9ACTN</name>
<feature type="transmembrane region" description="Helical" evidence="6">
    <location>
        <begin position="262"/>
        <end position="285"/>
    </location>
</feature>
<feature type="transmembrane region" description="Helical" evidence="6">
    <location>
        <begin position="86"/>
        <end position="108"/>
    </location>
</feature>
<feature type="transmembrane region" description="Helical" evidence="6">
    <location>
        <begin position="321"/>
        <end position="341"/>
    </location>
</feature>
<feature type="transmembrane region" description="Helical" evidence="6">
    <location>
        <begin position="59"/>
        <end position="79"/>
    </location>
</feature>
<dbReference type="InterPro" id="IPR011701">
    <property type="entry name" value="MFS"/>
</dbReference>
<evidence type="ECO:0000256" key="5">
    <source>
        <dbReference type="ARBA" id="ARBA00023136"/>
    </source>
</evidence>